<organism evidence="1">
    <name type="scientific">viral metagenome</name>
    <dbReference type="NCBI Taxonomy" id="1070528"/>
    <lineage>
        <taxon>unclassified sequences</taxon>
        <taxon>metagenomes</taxon>
        <taxon>organismal metagenomes</taxon>
    </lineage>
</organism>
<reference evidence="1" key="1">
    <citation type="journal article" date="2020" name="Nature">
        <title>Giant virus diversity and host interactions through global metagenomics.</title>
        <authorList>
            <person name="Schulz F."/>
            <person name="Roux S."/>
            <person name="Paez-Espino D."/>
            <person name="Jungbluth S."/>
            <person name="Walsh D.A."/>
            <person name="Denef V.J."/>
            <person name="McMahon K.D."/>
            <person name="Konstantinidis K.T."/>
            <person name="Eloe-Fadrosh E.A."/>
            <person name="Kyrpides N.C."/>
            <person name="Woyke T."/>
        </authorList>
    </citation>
    <scope>NUCLEOTIDE SEQUENCE</scope>
    <source>
        <strain evidence="1">GVMAG-M-3300023179-2</strain>
    </source>
</reference>
<dbReference type="AlphaFoldDB" id="A0A6C0EFE7"/>
<dbReference type="Gene3D" id="3.40.50.300">
    <property type="entry name" value="P-loop containing nucleotide triphosphate hydrolases"/>
    <property type="match status" value="1"/>
</dbReference>
<dbReference type="EMBL" id="MN739806">
    <property type="protein sequence ID" value="QHT26989.1"/>
    <property type="molecule type" value="Genomic_DNA"/>
</dbReference>
<evidence type="ECO:0008006" key="2">
    <source>
        <dbReference type="Google" id="ProtNLM"/>
    </source>
</evidence>
<proteinExistence type="predicted"/>
<sequence length="293" mass="34179">MKVVTLNDPNHIHLYLEGTCPNPIDNNFKYNKYIAYLTKDKIPITNTNRNMVILYGIPCSGKSSILNKMLTNKEINIDLTNTIIVDPDAARIFSDDFSKIITGEYYYNTLSEDEKKLFTIRPKFINGLNLNFYLYKGKFIPTYKDSVMRTISLVRNKVQKNFNQFELFNIIYDSPCLDSDFCVSLINKVYNNKYNVYVNLIGVFVPKNIVENRCDTRNYNEGRYTDSELIKKTFTDMYTNLTPTNNDIKKFIDNFTSQLKKIKYKSNGYDHNFYINGDKVYSENKSGVNLNTL</sequence>
<dbReference type="InterPro" id="IPR027417">
    <property type="entry name" value="P-loop_NTPase"/>
</dbReference>
<dbReference type="SUPFAM" id="SSF52540">
    <property type="entry name" value="P-loop containing nucleoside triphosphate hydrolases"/>
    <property type="match status" value="1"/>
</dbReference>
<accession>A0A6C0EFE7</accession>
<protein>
    <recommendedName>
        <fullName evidence="2">Zeta toxin domain-containing protein</fullName>
    </recommendedName>
</protein>
<evidence type="ECO:0000313" key="1">
    <source>
        <dbReference type="EMBL" id="QHT26989.1"/>
    </source>
</evidence>
<name>A0A6C0EFE7_9ZZZZ</name>